<dbReference type="GO" id="GO:0048476">
    <property type="term" value="C:Holliday junction resolvase complex"/>
    <property type="evidence" value="ECO:0007669"/>
    <property type="project" value="InterPro"/>
</dbReference>
<keyword evidence="7" id="KW-0255">Endonuclease</keyword>
<dbReference type="GO" id="GO:0031297">
    <property type="term" value="P:replication fork processing"/>
    <property type="evidence" value="ECO:0007669"/>
    <property type="project" value="TreeGrafter"/>
</dbReference>
<dbReference type="OrthoDB" id="343092at2759"/>
<comment type="subcellular location">
    <subcellularLocation>
        <location evidence="1">Nucleus</location>
    </subcellularLocation>
</comment>
<reference evidence="7 8" key="1">
    <citation type="submission" date="2019-09" db="EMBL/GenBank/DDBJ databases">
        <title>Bird 10,000 Genomes (B10K) Project - Family phase.</title>
        <authorList>
            <person name="Zhang G."/>
        </authorList>
    </citation>
    <scope>NUCLEOTIDE SEQUENCE [LARGE SCALE GENOMIC DNA]</scope>
    <source>
        <strain evidence="7">B10K-DU-001-21</strain>
        <tissue evidence="7">Muscle</tissue>
    </source>
</reference>
<keyword evidence="5" id="KW-0234">DNA repair</keyword>
<evidence type="ECO:0000313" key="7">
    <source>
        <dbReference type="EMBL" id="NXG69238.1"/>
    </source>
</evidence>
<keyword evidence="4" id="KW-0233">DNA recombination</keyword>
<feature type="non-terminal residue" evidence="7">
    <location>
        <position position="121"/>
    </location>
</feature>
<accession>A0A7K9DXM2</accession>
<organism evidence="7 8">
    <name type="scientific">Baryphthengus martii</name>
    <name type="common">Rufous motmot</name>
    <dbReference type="NCBI Taxonomy" id="176943"/>
    <lineage>
        <taxon>Eukaryota</taxon>
        <taxon>Metazoa</taxon>
        <taxon>Chordata</taxon>
        <taxon>Craniata</taxon>
        <taxon>Vertebrata</taxon>
        <taxon>Euteleostomi</taxon>
        <taxon>Archelosauria</taxon>
        <taxon>Archosauria</taxon>
        <taxon>Dinosauria</taxon>
        <taxon>Saurischia</taxon>
        <taxon>Theropoda</taxon>
        <taxon>Coelurosauria</taxon>
        <taxon>Aves</taxon>
        <taxon>Neognathae</taxon>
        <taxon>Neoaves</taxon>
        <taxon>Telluraves</taxon>
        <taxon>Coraciimorphae</taxon>
        <taxon>Coraciiformes</taxon>
        <taxon>Momotidae</taxon>
        <taxon>Baryphthengus</taxon>
    </lineage>
</organism>
<keyword evidence="7" id="KW-0378">Hydrolase</keyword>
<dbReference type="GO" id="GO:0008821">
    <property type="term" value="F:crossover junction DNA endonuclease activity"/>
    <property type="evidence" value="ECO:0007669"/>
    <property type="project" value="TreeGrafter"/>
</dbReference>
<dbReference type="FunFam" id="1.10.150.670:FF:000002">
    <property type="entry name" value="Crossover junction endonuclease EME1"/>
    <property type="match status" value="1"/>
</dbReference>
<evidence type="ECO:0000313" key="8">
    <source>
        <dbReference type="Proteomes" id="UP000578343"/>
    </source>
</evidence>
<dbReference type="Proteomes" id="UP000578343">
    <property type="component" value="Unassembled WGS sequence"/>
</dbReference>
<comment type="similarity">
    <text evidence="2">Belongs to the EME1/MMS4 family.</text>
</comment>
<evidence type="ECO:0000256" key="4">
    <source>
        <dbReference type="ARBA" id="ARBA00023172"/>
    </source>
</evidence>
<evidence type="ECO:0000256" key="6">
    <source>
        <dbReference type="ARBA" id="ARBA00023242"/>
    </source>
</evidence>
<proteinExistence type="inferred from homology"/>
<name>A0A7K9DXM2_BARMA</name>
<evidence type="ECO:0000256" key="1">
    <source>
        <dbReference type="ARBA" id="ARBA00004123"/>
    </source>
</evidence>
<evidence type="ECO:0000256" key="5">
    <source>
        <dbReference type="ARBA" id="ARBA00023204"/>
    </source>
</evidence>
<evidence type="ECO:0000256" key="3">
    <source>
        <dbReference type="ARBA" id="ARBA00022763"/>
    </source>
</evidence>
<keyword evidence="3" id="KW-0227">DNA damage</keyword>
<dbReference type="GO" id="GO:0031573">
    <property type="term" value="P:mitotic intra-S DNA damage checkpoint signaling"/>
    <property type="evidence" value="ECO:0007669"/>
    <property type="project" value="TreeGrafter"/>
</dbReference>
<dbReference type="GO" id="GO:0006302">
    <property type="term" value="P:double-strand break repair"/>
    <property type="evidence" value="ECO:0007669"/>
    <property type="project" value="TreeGrafter"/>
</dbReference>
<dbReference type="Pfam" id="PF21292">
    <property type="entry name" value="EME1-MUS81_C"/>
    <property type="match status" value="1"/>
</dbReference>
<dbReference type="EMBL" id="VWZK01002308">
    <property type="protein sequence ID" value="NXG69238.1"/>
    <property type="molecule type" value="Genomic_DNA"/>
</dbReference>
<dbReference type="PANTHER" id="PTHR21077">
    <property type="entry name" value="EME1 PROTEIN"/>
    <property type="match status" value="1"/>
</dbReference>
<dbReference type="InterPro" id="IPR042530">
    <property type="entry name" value="EME1/EME2_C"/>
</dbReference>
<protein>
    <submittedName>
        <fullName evidence="7">EME1 endonuclease</fullName>
    </submittedName>
</protein>
<keyword evidence="6" id="KW-0539">Nucleus</keyword>
<dbReference type="Gene3D" id="1.10.150.670">
    <property type="entry name" value="Crossover junction endonuclease EME1, DNA-binding domain"/>
    <property type="match status" value="1"/>
</dbReference>
<dbReference type="PANTHER" id="PTHR21077:SF7">
    <property type="entry name" value="CROSSOVER JUNCTION ENDONUCLEASE EME1"/>
    <property type="match status" value="1"/>
</dbReference>
<evidence type="ECO:0000256" key="2">
    <source>
        <dbReference type="ARBA" id="ARBA00005313"/>
    </source>
</evidence>
<dbReference type="GO" id="GO:0000712">
    <property type="term" value="P:resolution of meiotic recombination intermediates"/>
    <property type="evidence" value="ECO:0007669"/>
    <property type="project" value="TreeGrafter"/>
</dbReference>
<feature type="non-terminal residue" evidence="7">
    <location>
        <position position="1"/>
    </location>
</feature>
<dbReference type="AlphaFoldDB" id="A0A7K9DXM2"/>
<keyword evidence="8" id="KW-1185">Reference proteome</keyword>
<gene>
    <name evidence="7" type="primary">Eme1_0</name>
    <name evidence="7" type="ORF">BARMAR_R04467</name>
</gene>
<sequence length="121" mass="13843">RRAQAKTALPFYLEKGWRGGMRADCSRNCVFEQWKKHIEQFNQLNLEIAEAIMSAYPAPQLLIQAYNKCSSEQERETMLANIPVQRGDSVTATSQCLGQELSRLIYLEMTHLNPDYLNCTG</sequence>
<comment type="caution">
    <text evidence="7">The sequence shown here is derived from an EMBL/GenBank/DDBJ whole genome shotgun (WGS) entry which is preliminary data.</text>
</comment>
<keyword evidence="7" id="KW-0540">Nuclease</keyword>
<dbReference type="GO" id="GO:0005634">
    <property type="term" value="C:nucleus"/>
    <property type="evidence" value="ECO:0007669"/>
    <property type="project" value="UniProtKB-SubCell"/>
</dbReference>
<dbReference type="InterPro" id="IPR033310">
    <property type="entry name" value="Mms4/EME1/EME2"/>
</dbReference>